<feature type="compositionally biased region" description="Polar residues" evidence="5">
    <location>
        <begin position="9"/>
        <end position="18"/>
    </location>
</feature>
<evidence type="ECO:0000256" key="4">
    <source>
        <dbReference type="ARBA" id="ARBA00022807"/>
    </source>
</evidence>
<feature type="compositionally biased region" description="Polar residues" evidence="5">
    <location>
        <begin position="28"/>
        <end position="64"/>
    </location>
</feature>
<dbReference type="PROSITE" id="PS50600">
    <property type="entry name" value="ULP_PROTEASE"/>
    <property type="match status" value="1"/>
</dbReference>
<feature type="compositionally biased region" description="Polar residues" evidence="5">
    <location>
        <begin position="209"/>
        <end position="221"/>
    </location>
</feature>
<dbReference type="AlphaFoldDB" id="A0A0F7SJP8"/>
<dbReference type="PANTHER" id="PTHR12606">
    <property type="entry name" value="SENTRIN/SUMO-SPECIFIC PROTEASE"/>
    <property type="match status" value="1"/>
</dbReference>
<name>A0A0F7SJP8_PHARH</name>
<feature type="compositionally biased region" description="Low complexity" evidence="5">
    <location>
        <begin position="120"/>
        <end position="135"/>
    </location>
</feature>
<evidence type="ECO:0000256" key="2">
    <source>
        <dbReference type="ARBA" id="ARBA00022670"/>
    </source>
</evidence>
<proteinExistence type="inferred from homology"/>
<dbReference type="GO" id="GO:0006508">
    <property type="term" value="P:proteolysis"/>
    <property type="evidence" value="ECO:0007669"/>
    <property type="project" value="UniProtKB-KW"/>
</dbReference>
<feature type="compositionally biased region" description="Basic and acidic residues" evidence="5">
    <location>
        <begin position="172"/>
        <end position="182"/>
    </location>
</feature>
<keyword evidence="4" id="KW-0788">Thiol protease</keyword>
<protein>
    <submittedName>
        <fullName evidence="7">Protease, Ulp1 family</fullName>
    </submittedName>
</protein>
<accession>A0A0F7SJP8</accession>
<feature type="domain" description="Ubiquitin-like protease family profile" evidence="6">
    <location>
        <begin position="432"/>
        <end position="623"/>
    </location>
</feature>
<dbReference type="GO" id="GO:0016926">
    <property type="term" value="P:protein desumoylation"/>
    <property type="evidence" value="ECO:0007669"/>
    <property type="project" value="TreeGrafter"/>
</dbReference>
<dbReference type="InterPro" id="IPR003653">
    <property type="entry name" value="Peptidase_C48_C"/>
</dbReference>
<evidence type="ECO:0000313" key="7">
    <source>
        <dbReference type="EMBL" id="CDZ97883.1"/>
    </source>
</evidence>
<evidence type="ECO:0000259" key="6">
    <source>
        <dbReference type="PROSITE" id="PS50600"/>
    </source>
</evidence>
<dbReference type="PANTHER" id="PTHR12606:SF141">
    <property type="entry name" value="GH15225P-RELATED"/>
    <property type="match status" value="1"/>
</dbReference>
<dbReference type="InterPro" id="IPR038765">
    <property type="entry name" value="Papain-like_cys_pep_sf"/>
</dbReference>
<feature type="region of interest" description="Disordered" evidence="5">
    <location>
        <begin position="98"/>
        <end position="233"/>
    </location>
</feature>
<evidence type="ECO:0000256" key="3">
    <source>
        <dbReference type="ARBA" id="ARBA00022801"/>
    </source>
</evidence>
<dbReference type="Pfam" id="PF02902">
    <property type="entry name" value="Peptidase_C48"/>
    <property type="match status" value="1"/>
</dbReference>
<feature type="compositionally biased region" description="Low complexity" evidence="5">
    <location>
        <begin position="148"/>
        <end position="169"/>
    </location>
</feature>
<keyword evidence="2 7" id="KW-0645">Protease</keyword>
<evidence type="ECO:0000256" key="5">
    <source>
        <dbReference type="SAM" id="MobiDB-lite"/>
    </source>
</evidence>
<dbReference type="EMBL" id="LN483249">
    <property type="protein sequence ID" value="CDZ97883.1"/>
    <property type="molecule type" value="Genomic_DNA"/>
</dbReference>
<sequence length="664" mass="73434">MPTSDELPSYNTPQGTSSYKRRQLAALSPSNGRVSLSTTFLDPTGPSTLESLSSHLSVRGPSSPTALYRYNKEPRHQATWAQSFSSVWDKLAEIIQPSPSAAHSPPKPSSRSTMESVALSRPSFYPSSASSSSSSMTTKIPASHLRSTSDSSISSTPPTSATSVSFPFSARRLHDSSLHDDIPPTPPRSRPWLGDIQSKPSKLRPGSDLISSGGSTPTRRTVLNGGLTKSNKKKSLGLAGRKLDAGRQLYGDLARLDSTPVGGGSGGGRKAELVRALVRSVLARDEADDKGEYNPVDDASLEALKNLVAENSMRRALGDTSNRDRFISGGIKEQIRRTDPSSQSTYLNFLERLRLNEARSAASRTTDSVPFLPSFEDLKVEDEDSDAKIKARLERADAAKRVQLPKELTPSQTLEVENLLSNKTHTSRCGPEQVRYDDLLRLKPQCWLNDEVINFYGRLIVDAADARREIAREAGTNGKGKGKGKGGQDGWEGYDVHYFNTFFFAKLEELGYVKARLARWTKKINILEKDMILVPINIGNSHWTCAVVNLRHKRIEAYDSMGEGIARRVFRLLRDYLQQESMEKRKVDFDFTGWVDYTNHDITPQQRNGYDCGVFACQIMESCSRGLGHGIWEFSQKSPSLVCFTCAVLTTKDDARDRQSKITQ</sequence>
<organism evidence="7">
    <name type="scientific">Phaffia rhodozyma</name>
    <name type="common">Yeast</name>
    <name type="synonym">Xanthophyllomyces dendrorhous</name>
    <dbReference type="NCBI Taxonomy" id="264483"/>
    <lineage>
        <taxon>Eukaryota</taxon>
        <taxon>Fungi</taxon>
        <taxon>Dikarya</taxon>
        <taxon>Basidiomycota</taxon>
        <taxon>Agaricomycotina</taxon>
        <taxon>Tremellomycetes</taxon>
        <taxon>Cystofilobasidiales</taxon>
        <taxon>Mrakiaceae</taxon>
        <taxon>Phaffia</taxon>
    </lineage>
</organism>
<dbReference type="Gene3D" id="3.40.395.10">
    <property type="entry name" value="Adenoviral Proteinase, Chain A"/>
    <property type="match status" value="1"/>
</dbReference>
<evidence type="ECO:0000256" key="1">
    <source>
        <dbReference type="ARBA" id="ARBA00005234"/>
    </source>
</evidence>
<keyword evidence="3" id="KW-0378">Hydrolase</keyword>
<dbReference type="SUPFAM" id="SSF54001">
    <property type="entry name" value="Cysteine proteinases"/>
    <property type="match status" value="1"/>
</dbReference>
<dbReference type="GO" id="GO:0005634">
    <property type="term" value="C:nucleus"/>
    <property type="evidence" value="ECO:0007669"/>
    <property type="project" value="TreeGrafter"/>
</dbReference>
<dbReference type="GO" id="GO:0016929">
    <property type="term" value="F:deSUMOylase activity"/>
    <property type="evidence" value="ECO:0007669"/>
    <property type="project" value="TreeGrafter"/>
</dbReference>
<reference evidence="7" key="1">
    <citation type="submission" date="2014-08" db="EMBL/GenBank/DDBJ databases">
        <authorList>
            <person name="Sharma Rahul"/>
            <person name="Thines Marco"/>
        </authorList>
    </citation>
    <scope>NUCLEOTIDE SEQUENCE</scope>
</reference>
<feature type="region of interest" description="Disordered" evidence="5">
    <location>
        <begin position="1"/>
        <end position="64"/>
    </location>
</feature>
<comment type="similarity">
    <text evidence="1">Belongs to the peptidase C48 family.</text>
</comment>